<evidence type="ECO:0000256" key="6">
    <source>
        <dbReference type="ARBA" id="ARBA00023010"/>
    </source>
</evidence>
<dbReference type="PANTHER" id="PTHR13405:SF11">
    <property type="entry name" value="NUCLEAR PORE COMPLEX PROTEIN NUP133"/>
    <property type="match status" value="1"/>
</dbReference>
<dbReference type="Pfam" id="PF08801">
    <property type="entry name" value="Nucleoporin_N"/>
    <property type="match status" value="1"/>
</dbReference>
<dbReference type="GO" id="GO:0000972">
    <property type="term" value="P:transcription-dependent tethering of RNA polymerase II gene DNA at nuclear periphery"/>
    <property type="evidence" value="ECO:0007669"/>
    <property type="project" value="TreeGrafter"/>
</dbReference>
<proteinExistence type="inferred from homology"/>
<keyword evidence="4" id="KW-0509">mRNA transport</keyword>
<dbReference type="InterPro" id="IPR014908">
    <property type="entry name" value="Nucleoporin_Nup133/Nup155_N"/>
</dbReference>
<evidence type="ECO:0000256" key="1">
    <source>
        <dbReference type="ARBA" id="ARBA00004259"/>
    </source>
</evidence>
<name>H8WY28_CANO9</name>
<keyword evidence="3" id="KW-0813">Transport</keyword>
<evidence type="ECO:0000256" key="3">
    <source>
        <dbReference type="ARBA" id="ARBA00022448"/>
    </source>
</evidence>
<dbReference type="PANTHER" id="PTHR13405">
    <property type="entry name" value="NUCLEAR PORE COMPLEX PROTEIN NUP133"/>
    <property type="match status" value="1"/>
</dbReference>
<keyword evidence="6" id="KW-0811">Translocation</keyword>
<feature type="domain" description="Nucleoporin Nup133/Nup155-like N-terminal" evidence="9">
    <location>
        <begin position="28"/>
        <end position="415"/>
    </location>
</feature>
<feature type="domain" description="Nucleoporin Nup133/Nup155-like C-terminal" evidence="8">
    <location>
        <begin position="666"/>
        <end position="856"/>
    </location>
</feature>
<evidence type="ECO:0000256" key="5">
    <source>
        <dbReference type="ARBA" id="ARBA00022927"/>
    </source>
</evidence>
<dbReference type="GO" id="GO:0031080">
    <property type="term" value="C:nuclear pore outer ring"/>
    <property type="evidence" value="ECO:0007669"/>
    <property type="project" value="TreeGrafter"/>
</dbReference>
<dbReference type="KEGG" id="cot:CORT_0A05880"/>
<accession>H8WY28</accession>
<evidence type="ECO:0000259" key="8">
    <source>
        <dbReference type="Pfam" id="PF03177"/>
    </source>
</evidence>
<sequence>MTSIFKPRPGKSSISAEKSNIPSAEELTKNKFYCVSRLPGLPSVFKTTSFSNAYSDSESNYAVVVSDESIYVWCYKSIDTSPLSIHFPIDKSLFELPVAILTRPSSGTDQDPGLLMVDSITGLIKFYESVQHAPTLGLINDKSLELQMNLQPNEHITLVENVEPAGIAVATSLQRCILISLRDYKSKPHLSTIELANPHKGFLSKFFRHNEGDIVAIRSAKVENNDTSQVIIILDSVGSLYSVTYHLLSSTAAPYVDKSSSFKQTLSIDPDTYPGSGPAAKFLDIWPMKDDNYFLALVRSSDAILLATFRADKSGALYYGSHHLKTNEIITTTPRLFLPRPGKTAFVIIGNSVIMTDLDTSYIEPKDTFTYTKPRWEDVIRFNPATNAIGFGYENRSVNANPSIIVITENYGVLRVEKFPETSKKEINYDQASLVKSHIEQAIFFSDSMEIDFDLIQKVDRSVVHNVVNSIMKEVMTSSSPYLPDTLPVTTDLTQLKVKILTELIAFCQRNFSNDAPMIAEVVKNLEKTNCALNLWKYLDANEAYMNEFKKVLPEPRQFFISEIENIGEVLASFIGRLKETALSTSSLIVSTLYDGVYLNSVRYSGGVGKLWLFDTDLLKNVESQFTQAYVVGNHNDKHDAFCIVQLLYYFFTKAIKFTKDQRIDDKYQEYNKLYEEKKNGWTTALLKLGLIEEATDIADKYHDFASLARIMDTQRETRSVEDLNYGFYFEEFGYPFAASVYEYYIKKNEIQKLLLEFSNYKPFLLKFFEENPKLTSNVSWIRYLVDGNFTQASKALGLAESYNSESIDNQLTQLSLGKLSAEAAGSHTVKEFNDELMKVRYQIVIRNAVAGDGRIAAIKQTNFVDHFINANISKSNAKSLAANVFDALVENYRLPESLLIELLTIIEPKFLTNNGFVYALKVAQTFSNEEVVREYINIILLRLLTLGTEAKYNTNGTDEEIKREVESSLLFKTLSKQPHVITHLNQLLQNVELSGSLNQPLSDFNNGLLDKLRKRLNNDSFKIWVHLVEEQAKIILI</sequence>
<dbReference type="SUPFAM" id="SSF117289">
    <property type="entry name" value="Nucleoporin domain"/>
    <property type="match status" value="1"/>
</dbReference>
<dbReference type="InterPro" id="IPR007187">
    <property type="entry name" value="Nucleoporin_Nup133/Nup155_C"/>
</dbReference>
<comment type="subcellular location">
    <subcellularLocation>
        <location evidence="1">Nucleus envelope</location>
    </subcellularLocation>
</comment>
<dbReference type="InterPro" id="IPR015943">
    <property type="entry name" value="WD40/YVTN_repeat-like_dom_sf"/>
</dbReference>
<dbReference type="Gene3D" id="1.20.58.1380">
    <property type="match status" value="1"/>
</dbReference>
<dbReference type="OrthoDB" id="103454at2759"/>
<dbReference type="RefSeq" id="XP_003866415.1">
    <property type="nucleotide sequence ID" value="XM_003866367.1"/>
</dbReference>
<dbReference type="Gene3D" id="2.130.10.10">
    <property type="entry name" value="YVTN repeat-like/Quinoprotein amine dehydrogenase"/>
    <property type="match status" value="1"/>
</dbReference>
<dbReference type="GeneID" id="14537216"/>
<comment type="similarity">
    <text evidence="2">Belongs to the nucleoporin Nup133 family.</text>
</comment>
<gene>
    <name evidence="10" type="ORF">CORT_0A05880</name>
</gene>
<dbReference type="Proteomes" id="UP000005018">
    <property type="component" value="Chromosome 1"/>
</dbReference>
<dbReference type="InterPro" id="IPR037624">
    <property type="entry name" value="Nup133-like"/>
</dbReference>
<dbReference type="EMBL" id="HE681719">
    <property type="protein sequence ID" value="CCG20975.1"/>
    <property type="molecule type" value="Genomic_DNA"/>
</dbReference>
<dbReference type="GO" id="GO:0016973">
    <property type="term" value="P:poly(A)+ mRNA export from nucleus"/>
    <property type="evidence" value="ECO:0007669"/>
    <property type="project" value="TreeGrafter"/>
</dbReference>
<organism evidence="10 11">
    <name type="scientific">Candida orthopsilosis (strain 90-125)</name>
    <name type="common">Yeast</name>
    <dbReference type="NCBI Taxonomy" id="1136231"/>
    <lineage>
        <taxon>Eukaryota</taxon>
        <taxon>Fungi</taxon>
        <taxon>Dikarya</taxon>
        <taxon>Ascomycota</taxon>
        <taxon>Saccharomycotina</taxon>
        <taxon>Pichiomycetes</taxon>
        <taxon>Debaryomycetaceae</taxon>
        <taxon>Candida/Lodderomyces clade</taxon>
        <taxon>Candida</taxon>
    </lineage>
</organism>
<evidence type="ECO:0000256" key="7">
    <source>
        <dbReference type="ARBA" id="ARBA00023242"/>
    </source>
</evidence>
<keyword evidence="7" id="KW-0539">Nucleus</keyword>
<evidence type="ECO:0000313" key="11">
    <source>
        <dbReference type="Proteomes" id="UP000005018"/>
    </source>
</evidence>
<protein>
    <submittedName>
        <fullName evidence="10">Nup133 protein</fullName>
    </submittedName>
</protein>
<evidence type="ECO:0000313" key="10">
    <source>
        <dbReference type="EMBL" id="CCG20975.1"/>
    </source>
</evidence>
<reference evidence="10 11" key="1">
    <citation type="journal article" date="2012" name="PLoS ONE">
        <title>Sequence and analysis of the genome of the pathogenic yeast Candida orthopsilosis.</title>
        <authorList>
            <person name="Riccombeni A."/>
            <person name="Vidanes G."/>
            <person name="Proux-Wera E."/>
            <person name="Wolfe K.H."/>
            <person name="Butler G."/>
        </authorList>
    </citation>
    <scope>NUCLEOTIDE SEQUENCE [LARGE SCALE GENOMIC DNA]</scope>
    <source>
        <strain evidence="10 11">Co 90-125</strain>
    </source>
</reference>
<evidence type="ECO:0000256" key="2">
    <source>
        <dbReference type="ARBA" id="ARBA00005569"/>
    </source>
</evidence>
<evidence type="ECO:0000259" key="9">
    <source>
        <dbReference type="Pfam" id="PF08801"/>
    </source>
</evidence>
<dbReference type="eggNOG" id="KOG4121">
    <property type="taxonomic scope" value="Eukaryota"/>
</dbReference>
<keyword evidence="11" id="KW-1185">Reference proteome</keyword>
<dbReference type="GO" id="GO:0006606">
    <property type="term" value="P:protein import into nucleus"/>
    <property type="evidence" value="ECO:0007669"/>
    <property type="project" value="TreeGrafter"/>
</dbReference>
<dbReference type="HOGENOM" id="CLU_002493_1_0_1"/>
<dbReference type="AlphaFoldDB" id="H8WY28"/>
<dbReference type="GO" id="GO:0017056">
    <property type="term" value="F:structural constituent of nuclear pore"/>
    <property type="evidence" value="ECO:0007669"/>
    <property type="project" value="InterPro"/>
</dbReference>
<dbReference type="Pfam" id="PF03177">
    <property type="entry name" value="Nucleoporin_C"/>
    <property type="match status" value="1"/>
</dbReference>
<evidence type="ECO:0000256" key="4">
    <source>
        <dbReference type="ARBA" id="ARBA00022816"/>
    </source>
</evidence>
<keyword evidence="5" id="KW-0653">Protein transport</keyword>